<sequence length="180" mass="18921">MLMHFLVRTSATVLAALALTVGGVSAAGARPAPRPAALPVIAFDLPVRNGLEIPPDVAGGTLSPVRVVGKPAMRTLQYPPPAGGVEFDVANPAPHKYQYESRFLSIAWRNVATGRSGVLRLRHWQKTQTSDGYASTLPTSAVAETGSGAVVATVRVMRDNLERPPQVIDAIPGLNALTVP</sequence>
<feature type="chain" id="PRO_5044817106" evidence="1">
    <location>
        <begin position="27"/>
        <end position="180"/>
    </location>
</feature>
<protein>
    <submittedName>
        <fullName evidence="2">Uncharacterized protein</fullName>
    </submittedName>
</protein>
<keyword evidence="1" id="KW-0732">Signal</keyword>
<name>A0ABD7V513_9ACTN</name>
<organism evidence="2 3">
    <name type="scientific">Gordonia paraffinivorans</name>
    <dbReference type="NCBI Taxonomy" id="175628"/>
    <lineage>
        <taxon>Bacteria</taxon>
        <taxon>Bacillati</taxon>
        <taxon>Actinomycetota</taxon>
        <taxon>Actinomycetes</taxon>
        <taxon>Mycobacteriales</taxon>
        <taxon>Gordoniaceae</taxon>
        <taxon>Gordonia</taxon>
    </lineage>
</organism>
<dbReference type="EMBL" id="CAACYD010000007">
    <property type="protein sequence ID" value="VFA89379.1"/>
    <property type="molecule type" value="Genomic_DNA"/>
</dbReference>
<evidence type="ECO:0000256" key="1">
    <source>
        <dbReference type="SAM" id="SignalP"/>
    </source>
</evidence>
<dbReference type="Proteomes" id="UP000360750">
    <property type="component" value="Unassembled WGS sequence"/>
</dbReference>
<comment type="caution">
    <text evidence="2">The sequence shown here is derived from an EMBL/GenBank/DDBJ whole genome shotgun (WGS) entry which is preliminary data.</text>
</comment>
<reference evidence="2 3" key="1">
    <citation type="submission" date="2019-02" db="EMBL/GenBank/DDBJ databases">
        <authorList>
            <consortium name="Pathogen Informatics"/>
        </authorList>
    </citation>
    <scope>NUCLEOTIDE SEQUENCE [LARGE SCALE GENOMIC DNA]</scope>
    <source>
        <strain evidence="2 3">3012STDY6756503</strain>
    </source>
</reference>
<dbReference type="GeneID" id="71770139"/>
<dbReference type="AlphaFoldDB" id="A0ABD7V513"/>
<gene>
    <name evidence="2" type="ORF">NCTC8139_02942</name>
</gene>
<proteinExistence type="predicted"/>
<evidence type="ECO:0000313" key="2">
    <source>
        <dbReference type="EMBL" id="VFA89379.1"/>
    </source>
</evidence>
<evidence type="ECO:0000313" key="3">
    <source>
        <dbReference type="Proteomes" id="UP000360750"/>
    </source>
</evidence>
<accession>A0ABD7V513</accession>
<dbReference type="RefSeq" id="WP_244941195.1">
    <property type="nucleotide sequence ID" value="NZ_CAACYD010000007.1"/>
</dbReference>
<feature type="signal peptide" evidence="1">
    <location>
        <begin position="1"/>
        <end position="26"/>
    </location>
</feature>